<evidence type="ECO:0000256" key="8">
    <source>
        <dbReference type="ARBA" id="ARBA00022753"/>
    </source>
</evidence>
<evidence type="ECO:0000256" key="14">
    <source>
        <dbReference type="ARBA" id="ARBA00023212"/>
    </source>
</evidence>
<keyword evidence="14" id="KW-0206">Cytoskeleton</keyword>
<feature type="compositionally biased region" description="Basic and acidic residues" evidence="19">
    <location>
        <begin position="683"/>
        <end position="706"/>
    </location>
</feature>
<dbReference type="PROSITE" id="PS50067">
    <property type="entry name" value="KINESIN_MOTOR_2"/>
    <property type="match status" value="1"/>
</dbReference>
<keyword evidence="8" id="KW-0967">Endosome</keyword>
<evidence type="ECO:0000256" key="5">
    <source>
        <dbReference type="ARBA" id="ARBA00022553"/>
    </source>
</evidence>
<evidence type="ECO:0000313" key="22">
    <source>
        <dbReference type="EMBL" id="KAK1803067.1"/>
    </source>
</evidence>
<dbReference type="Gene3D" id="2.60.200.20">
    <property type="match status" value="1"/>
</dbReference>
<keyword evidence="7 17" id="KW-0547">Nucleotide-binding</keyword>
<dbReference type="FunFam" id="3.40.850.10:FF:000021">
    <property type="entry name" value="kinesin-like protein KIF16B isoform X1"/>
    <property type="match status" value="1"/>
</dbReference>
<comment type="caution">
    <text evidence="22">The sequence shown here is derived from an EMBL/GenBank/DDBJ whole genome shotgun (WGS) entry which is preliminary data.</text>
</comment>
<dbReference type="GO" id="GO:0005524">
    <property type="term" value="F:ATP binding"/>
    <property type="evidence" value="ECO:0007669"/>
    <property type="project" value="UniProtKB-UniRule"/>
</dbReference>
<keyword evidence="4" id="KW-0963">Cytoplasm</keyword>
<dbReference type="GO" id="GO:0008017">
    <property type="term" value="F:microtubule binding"/>
    <property type="evidence" value="ECO:0007669"/>
    <property type="project" value="InterPro"/>
</dbReference>
<evidence type="ECO:0000256" key="6">
    <source>
        <dbReference type="ARBA" id="ARBA00022701"/>
    </source>
</evidence>
<dbReference type="FunFam" id="3.30.1520.10:FF:000022">
    <property type="entry name" value="Kinesin family member 16B"/>
    <property type="match status" value="1"/>
</dbReference>
<dbReference type="PRINTS" id="PR00380">
    <property type="entry name" value="KINESINHEAVY"/>
</dbReference>
<feature type="domain" description="PX" evidence="21">
    <location>
        <begin position="1290"/>
        <end position="1427"/>
    </location>
</feature>
<evidence type="ECO:0000256" key="12">
    <source>
        <dbReference type="ARBA" id="ARBA00023136"/>
    </source>
</evidence>
<dbReference type="GO" id="GO:0035091">
    <property type="term" value="F:phosphatidylinositol binding"/>
    <property type="evidence" value="ECO:0007669"/>
    <property type="project" value="InterPro"/>
</dbReference>
<evidence type="ECO:0000256" key="17">
    <source>
        <dbReference type="PROSITE-ProRule" id="PRU00283"/>
    </source>
</evidence>
<dbReference type="PROSITE" id="PS50195">
    <property type="entry name" value="PX"/>
    <property type="match status" value="1"/>
</dbReference>
<comment type="function">
    <text evidence="15">Plus end-directed microtubule-dependent motor protein involved in endosome transport and receptor recycling and degradation. Regulates the plus end motility of early endosomes and the balance between recycling and degradation of receptors such as EGF receptor (EGFR) and FGF receptor (FGFR). Regulates the Golgi to endosome transport of FGFR-containing vesicles during early development, a key process for developing basement membrane and epiblast and primitive endoderm lineages during early postimplantation development.</text>
</comment>
<dbReference type="GO" id="GO:0005874">
    <property type="term" value="C:microtubule"/>
    <property type="evidence" value="ECO:0007669"/>
    <property type="project" value="UniProtKB-KW"/>
</dbReference>
<feature type="region of interest" description="Disordered" evidence="19">
    <location>
        <begin position="1136"/>
        <end position="1167"/>
    </location>
</feature>
<feature type="region of interest" description="Disordered" evidence="19">
    <location>
        <begin position="751"/>
        <end position="797"/>
    </location>
</feature>
<evidence type="ECO:0000256" key="18">
    <source>
        <dbReference type="SAM" id="Coils"/>
    </source>
</evidence>
<feature type="coiled-coil region" evidence="18">
    <location>
        <begin position="799"/>
        <end position="940"/>
    </location>
</feature>
<keyword evidence="12" id="KW-0472">Membrane</keyword>
<dbReference type="GO" id="GO:0003777">
    <property type="term" value="F:microtubule motor activity"/>
    <property type="evidence" value="ECO:0007669"/>
    <property type="project" value="InterPro"/>
</dbReference>
<keyword evidence="9 17" id="KW-0067">ATP-binding</keyword>
<dbReference type="Pfam" id="PF00225">
    <property type="entry name" value="Kinesin"/>
    <property type="match status" value="1"/>
</dbReference>
<feature type="region of interest" description="Disordered" evidence="19">
    <location>
        <begin position="683"/>
        <end position="709"/>
    </location>
</feature>
<dbReference type="InterPro" id="IPR027417">
    <property type="entry name" value="P-loop_NTPase"/>
</dbReference>
<dbReference type="EMBL" id="JAROKS010000006">
    <property type="protein sequence ID" value="KAK1803067.1"/>
    <property type="molecule type" value="Genomic_DNA"/>
</dbReference>
<evidence type="ECO:0000256" key="3">
    <source>
        <dbReference type="ARBA" id="ARBA00022448"/>
    </source>
</evidence>
<dbReference type="SMART" id="SM00129">
    <property type="entry name" value="KISc"/>
    <property type="match status" value="1"/>
</dbReference>
<evidence type="ECO:0000256" key="13">
    <source>
        <dbReference type="ARBA" id="ARBA00023175"/>
    </source>
</evidence>
<dbReference type="PANTHER" id="PTHR47117">
    <property type="entry name" value="STAR-RELATED LIPID TRANSFER PROTEIN 9"/>
    <property type="match status" value="1"/>
</dbReference>
<dbReference type="GO" id="GO:0005819">
    <property type="term" value="C:spindle"/>
    <property type="evidence" value="ECO:0007669"/>
    <property type="project" value="UniProtKB-SubCell"/>
</dbReference>
<dbReference type="GO" id="GO:0016192">
    <property type="term" value="P:vesicle-mediated transport"/>
    <property type="evidence" value="ECO:0007669"/>
    <property type="project" value="UniProtKB-ARBA"/>
</dbReference>
<evidence type="ECO:0000259" key="21">
    <source>
        <dbReference type="PROSITE" id="PS50195"/>
    </source>
</evidence>
<dbReference type="InterPro" id="IPR001683">
    <property type="entry name" value="PX_dom"/>
</dbReference>
<accession>A0AAD8ZPG7</accession>
<evidence type="ECO:0000256" key="16">
    <source>
        <dbReference type="ARBA" id="ARBA00074951"/>
    </source>
</evidence>
<feature type="binding site" evidence="17">
    <location>
        <begin position="102"/>
        <end position="109"/>
    </location>
    <ligand>
        <name>ATP</name>
        <dbReference type="ChEBI" id="CHEBI:30616"/>
    </ligand>
</feature>
<evidence type="ECO:0000313" key="23">
    <source>
        <dbReference type="Proteomes" id="UP001239994"/>
    </source>
</evidence>
<dbReference type="InterPro" id="IPR036961">
    <property type="entry name" value="Kinesin_motor_dom_sf"/>
</dbReference>
<dbReference type="InterPro" id="IPR008984">
    <property type="entry name" value="SMAD_FHA_dom_sf"/>
</dbReference>
<protein>
    <recommendedName>
        <fullName evidence="16">Kinesin-like protein KIF16B</fullName>
    </recommendedName>
</protein>
<dbReference type="InterPro" id="IPR001752">
    <property type="entry name" value="Kinesin_motor_dom"/>
</dbReference>
<dbReference type="GO" id="GO:0007169">
    <property type="term" value="P:cell surface receptor protein tyrosine kinase signaling pathway"/>
    <property type="evidence" value="ECO:0007669"/>
    <property type="project" value="UniProtKB-ARBA"/>
</dbReference>
<sequence length="1427" mass="162570">MASVRVAVRVRPMNPREKELSAQCIINMEGNKTTITNSKIPDGMTGDSMRERTKTFTYDFSYDSGDCMASSFVSQEKVFKDLGSDVLKAAFEGYNACIFAYGQTGSGKSYTMMGSPGDVGLIPRICEGLFTRISGMTRRDEASFRTEVSYLEIYNERVRDLLRRKLAKTYNLRVREHPKDGPYVEDLSKHLVQNYADVEELMEAGNINRTTASTCMNDTSSRSHAIFTINFTQAKFDAEMPCETVSKIHLVDLAGSERADATGATGVRLKEGGNINKSLVTLGNVISALADMSPDGGSSQVKKKQVFVPYRDSVLTWLLKDSLGGNSKTIMIATLSPADVNYGETLSTLRYANRAKNIINKPTINEDANVRLIRELRAEIARLKALLVQGNQIALLDSPTALSMEEKLHQNEARVLELTKEWTNKWNETQNILKVLVLKEIFSVTPALCLEETLALRKEGIGVVLDSELPHLIGIDDDLLSTGIILYHLKEGRTCVGREDASTEQDIGRAAMLSHHMIPAEIWLLVPVWAFLHGLGLESEHCLFESQNGTVTLIPLGKAQCSVNGVQVMEPCQLNQGAVILLGRTNMFRFNHPKEAAKLREKRKSGLLSSLSLSMTDLSTSCENLSTVMLYNPGLEFERQQREELEKLETKSPRSITGRPAPPAGLTRTGGVCRRLIKEMEEKQKSEKAELERMQQEVESQRKESEQVQLRIRRQEERLQRRSQDIEGRLRDLLAERERFQVRRVVRGVQEERHREQQDQEQQRRRRRRQQVRQQLEAEPAVEEAGPQAREEAEGAVPVRRELAEGAELFRELERLKREREEQAVKIQLERRRLEEREREQLSLVGRLEEQLRERSEEAASLLTRDDARRLEEERRALADIREELLRAKEARLDGEGEEASEEALRSARGRYQRFKREQVQELAALEQGLRLQRERLEKEVSADRASLRLLQGSHREKQKLVRGVHILSSYCGSVREVMERGPQDTSSLIQEEALLSQTEYRLQCKERQLLSLCQGHLPAVAEELQRTTEVLDRVWTRGEGQVEEPGPEQVEKELDETLYQIEKELEDKEERLSRHCASAEQLQQLQQTYEFTANVARQEEKVRRKEQEILETRERQQREALEQAVARLERRHSALRRSLSLEPESEEARRPGQGGTRGGATVPELDQERMEREIAQLKQRLSESEASGWSLSAGGDEKNGVANCAVSPIQGLSAALPLTDDRINAFIEEEVQRRLRKINLLNGDSNVSLSVSSDSLQLQDNHAHVDRRRSKYERLVTAPSSLTPDRLKDPVRISIPRYVLCGQGKDEHYEFEVKITVLDETWTVFRRYSRFREMHKSLKMKYPELAVLEFPPKKLFGNRDEKVVAERRNHLERYLRGFFQVLLSSSSTSSPLRADESGLPLSKHAVCDVSPFFKKGVFDYSSHGTG</sequence>
<keyword evidence="5" id="KW-0597">Phosphoprotein</keyword>
<dbReference type="PANTHER" id="PTHR47117:SF8">
    <property type="entry name" value="KINESIN FAMILY MEMBER 16B"/>
    <property type="match status" value="1"/>
</dbReference>
<feature type="coiled-coil region" evidence="18">
    <location>
        <begin position="373"/>
        <end position="421"/>
    </location>
</feature>
<dbReference type="Gene3D" id="3.30.1520.10">
    <property type="entry name" value="Phox-like domain"/>
    <property type="match status" value="1"/>
</dbReference>
<dbReference type="GO" id="GO:0007018">
    <property type="term" value="P:microtubule-based movement"/>
    <property type="evidence" value="ECO:0007669"/>
    <property type="project" value="InterPro"/>
</dbReference>
<dbReference type="PROSITE" id="PS00411">
    <property type="entry name" value="KINESIN_MOTOR_1"/>
    <property type="match status" value="1"/>
</dbReference>
<dbReference type="SMART" id="SM00312">
    <property type="entry name" value="PX"/>
    <property type="match status" value="1"/>
</dbReference>
<dbReference type="SUPFAM" id="SSF64268">
    <property type="entry name" value="PX domain"/>
    <property type="match status" value="1"/>
</dbReference>
<dbReference type="CDD" id="cd01365">
    <property type="entry name" value="KISc_KIF1A_KIF1B"/>
    <property type="match status" value="1"/>
</dbReference>
<gene>
    <name evidence="22" type="ORF">P4O66_021594</name>
</gene>
<organism evidence="22 23">
    <name type="scientific">Electrophorus voltai</name>
    <dbReference type="NCBI Taxonomy" id="2609070"/>
    <lineage>
        <taxon>Eukaryota</taxon>
        <taxon>Metazoa</taxon>
        <taxon>Chordata</taxon>
        <taxon>Craniata</taxon>
        <taxon>Vertebrata</taxon>
        <taxon>Euteleostomi</taxon>
        <taxon>Actinopterygii</taxon>
        <taxon>Neopterygii</taxon>
        <taxon>Teleostei</taxon>
        <taxon>Ostariophysi</taxon>
        <taxon>Gymnotiformes</taxon>
        <taxon>Gymnotoidei</taxon>
        <taxon>Gymnotidae</taxon>
        <taxon>Electrophorus</taxon>
    </lineage>
</organism>
<dbReference type="Gene3D" id="3.40.850.10">
    <property type="entry name" value="Kinesin motor domain"/>
    <property type="match status" value="1"/>
</dbReference>
<comment type="similarity">
    <text evidence="17">Belongs to the TRAFAC class myosin-kinesin ATPase superfamily. Kinesin family.</text>
</comment>
<keyword evidence="23" id="KW-1185">Reference proteome</keyword>
<feature type="region of interest" description="Disordered" evidence="19">
    <location>
        <begin position="647"/>
        <end position="670"/>
    </location>
</feature>
<evidence type="ECO:0000256" key="10">
    <source>
        <dbReference type="ARBA" id="ARBA00023054"/>
    </source>
</evidence>
<feature type="compositionally biased region" description="Basic and acidic residues" evidence="19">
    <location>
        <begin position="751"/>
        <end position="763"/>
    </location>
</feature>
<dbReference type="CDD" id="cd06874">
    <property type="entry name" value="PX_KIF16B_SNX23"/>
    <property type="match status" value="1"/>
</dbReference>
<name>A0AAD8ZPG7_9TELE</name>
<evidence type="ECO:0000256" key="11">
    <source>
        <dbReference type="ARBA" id="ARBA00023121"/>
    </source>
</evidence>
<feature type="domain" description="Kinesin motor" evidence="20">
    <location>
        <begin position="3"/>
        <end position="358"/>
    </location>
</feature>
<dbReference type="GO" id="GO:0031901">
    <property type="term" value="C:early endosome membrane"/>
    <property type="evidence" value="ECO:0007669"/>
    <property type="project" value="UniProtKB-SubCell"/>
</dbReference>
<comment type="subcellular location">
    <subcellularLocation>
        <location evidence="2">Cytoplasm</location>
        <location evidence="2">Cytoskeleton</location>
        <location evidence="2">Spindle</location>
    </subcellularLocation>
    <subcellularLocation>
        <location evidence="1">Early endosome membrane</location>
    </subcellularLocation>
</comment>
<keyword evidence="6" id="KW-0493">Microtubule</keyword>
<evidence type="ECO:0000256" key="1">
    <source>
        <dbReference type="ARBA" id="ARBA00004146"/>
    </source>
</evidence>
<reference evidence="22" key="1">
    <citation type="submission" date="2023-03" db="EMBL/GenBank/DDBJ databases">
        <title>Electrophorus voltai genome.</title>
        <authorList>
            <person name="Bian C."/>
        </authorList>
    </citation>
    <scope>NUCLEOTIDE SEQUENCE</scope>
    <source>
        <strain evidence="22">CB-2022</strain>
        <tissue evidence="22">Muscle</tissue>
    </source>
</reference>
<keyword evidence="13 17" id="KW-0505">Motor protein</keyword>
<keyword evidence="10 18" id="KW-0175">Coiled coil</keyword>
<dbReference type="Pfam" id="PF00787">
    <property type="entry name" value="PX"/>
    <property type="match status" value="1"/>
</dbReference>
<proteinExistence type="inferred from homology"/>
<dbReference type="SUPFAM" id="SSF49879">
    <property type="entry name" value="SMAD/FHA domain"/>
    <property type="match status" value="1"/>
</dbReference>
<keyword evidence="3" id="KW-0813">Transport</keyword>
<evidence type="ECO:0000256" key="4">
    <source>
        <dbReference type="ARBA" id="ARBA00022490"/>
    </source>
</evidence>
<dbReference type="FunFam" id="2.60.200.20:FF:000005">
    <property type="entry name" value="Kinesin family member 16B"/>
    <property type="match status" value="1"/>
</dbReference>
<evidence type="ECO:0000256" key="9">
    <source>
        <dbReference type="ARBA" id="ARBA00022840"/>
    </source>
</evidence>
<evidence type="ECO:0000256" key="19">
    <source>
        <dbReference type="SAM" id="MobiDB-lite"/>
    </source>
</evidence>
<dbReference type="Proteomes" id="UP001239994">
    <property type="component" value="Unassembled WGS sequence"/>
</dbReference>
<evidence type="ECO:0000256" key="15">
    <source>
        <dbReference type="ARBA" id="ARBA00054846"/>
    </source>
</evidence>
<dbReference type="GO" id="GO:0048731">
    <property type="term" value="P:system development"/>
    <property type="evidence" value="ECO:0007669"/>
    <property type="project" value="UniProtKB-ARBA"/>
</dbReference>
<evidence type="ECO:0000256" key="2">
    <source>
        <dbReference type="ARBA" id="ARBA00004186"/>
    </source>
</evidence>
<dbReference type="SUPFAM" id="SSF52540">
    <property type="entry name" value="P-loop containing nucleoside triphosphate hydrolases"/>
    <property type="match status" value="1"/>
</dbReference>
<dbReference type="InterPro" id="IPR036871">
    <property type="entry name" value="PX_dom_sf"/>
</dbReference>
<dbReference type="InterPro" id="IPR019821">
    <property type="entry name" value="Kinesin_motor_CS"/>
</dbReference>
<keyword evidence="11" id="KW-0446">Lipid-binding</keyword>
<evidence type="ECO:0000259" key="20">
    <source>
        <dbReference type="PROSITE" id="PS50067"/>
    </source>
</evidence>
<evidence type="ECO:0000256" key="7">
    <source>
        <dbReference type="ARBA" id="ARBA00022741"/>
    </source>
</evidence>